<gene>
    <name evidence="1" type="ORF">FAEPRAA2165_01486</name>
</gene>
<dbReference type="Proteomes" id="UP000004619">
    <property type="component" value="Unassembled WGS sequence"/>
</dbReference>
<reference evidence="1" key="1">
    <citation type="submission" date="2009-08" db="EMBL/GenBank/DDBJ databases">
        <authorList>
            <person name="Weinstock G."/>
            <person name="Sodergren E."/>
            <person name="Clifton S."/>
            <person name="Fulton L."/>
            <person name="Fulton B."/>
            <person name="Courtney L."/>
            <person name="Fronick C."/>
            <person name="Harrison M."/>
            <person name="Strong C."/>
            <person name="Farmer C."/>
            <person name="Delahaunty K."/>
            <person name="Markovic C."/>
            <person name="Hall O."/>
            <person name="Minx P."/>
            <person name="Tomlinson C."/>
            <person name="Mitreva M."/>
            <person name="Nelson J."/>
            <person name="Hou S."/>
            <person name="Wollam A."/>
            <person name="Pepin K.H."/>
            <person name="Johnson M."/>
            <person name="Bhonagiri V."/>
            <person name="Nash W.E."/>
            <person name="Warren W."/>
            <person name="Chinwalla A."/>
            <person name="Mardis E.R."/>
            <person name="Wilson R.K."/>
        </authorList>
    </citation>
    <scope>NUCLEOTIDE SEQUENCE [LARGE SCALE GENOMIC DNA]</scope>
    <source>
        <strain evidence="1">A2-165</strain>
    </source>
</reference>
<proteinExistence type="predicted"/>
<sequence length="83" mass="9725">MDEKEQSLRKRELLFFRCKDTFSGGHKLFKKKNQKGLDFSVQDEYNTLSTQRKGVLNNQRPSRNGPKVPKKFSLYFIIGGQEL</sequence>
<accession>C7H5B6</accession>
<dbReference type="HOGENOM" id="CLU_2537570_0_0_9"/>
<comment type="caution">
    <text evidence="1">The sequence shown here is derived from an EMBL/GenBank/DDBJ whole genome shotgun (WGS) entry which is preliminary data.</text>
</comment>
<protein>
    <submittedName>
        <fullName evidence="1">Uncharacterized protein</fullName>
    </submittedName>
</protein>
<evidence type="ECO:0000313" key="2">
    <source>
        <dbReference type="Proteomes" id="UP000004619"/>
    </source>
</evidence>
<name>C7H5B6_FAED2</name>
<keyword evidence="2" id="KW-1185">Reference proteome</keyword>
<evidence type="ECO:0000313" key="1">
    <source>
        <dbReference type="EMBL" id="EEU96897.1"/>
    </source>
</evidence>
<dbReference type="AlphaFoldDB" id="C7H5B6"/>
<dbReference type="STRING" id="411483.FAEPRAA2165_01486"/>
<dbReference type="EMBL" id="ACOP02000042">
    <property type="protein sequence ID" value="EEU96897.1"/>
    <property type="molecule type" value="Genomic_DNA"/>
</dbReference>
<organism evidence="1 2">
    <name type="scientific">Faecalibacterium duncaniae (strain DSM 17677 / JCM 31915 / A2-165)</name>
    <name type="common">Faecalibacterium prausnitzii</name>
    <dbReference type="NCBI Taxonomy" id="411483"/>
    <lineage>
        <taxon>Bacteria</taxon>
        <taxon>Bacillati</taxon>
        <taxon>Bacillota</taxon>
        <taxon>Clostridia</taxon>
        <taxon>Eubacteriales</taxon>
        <taxon>Oscillospiraceae</taxon>
        <taxon>Faecalibacterium</taxon>
    </lineage>
</organism>